<evidence type="ECO:0000256" key="1">
    <source>
        <dbReference type="SAM" id="MobiDB-lite"/>
    </source>
</evidence>
<reference evidence="4" key="1">
    <citation type="submission" date="2019-06" db="EMBL/GenBank/DDBJ databases">
        <title>The complete genome of Emcibacter congregatus ZYLT.</title>
        <authorList>
            <person name="Zhao Z."/>
        </authorList>
    </citation>
    <scope>NUCLEOTIDE SEQUENCE [LARGE SCALE GENOMIC DNA]</scope>
    <source>
        <strain evidence="4">MCCC 1A06723</strain>
    </source>
</reference>
<comment type="caution">
    <text evidence="3">The sequence shown here is derived from an EMBL/GenBank/DDBJ whole genome shotgun (WGS) entry which is preliminary data.</text>
</comment>
<keyword evidence="2" id="KW-0472">Membrane</keyword>
<accession>A0A501PIQ1</accession>
<name>A0A501PIQ1_9PROT</name>
<dbReference type="AlphaFoldDB" id="A0A501PIQ1"/>
<proteinExistence type="predicted"/>
<sequence length="88" mass="9497">MTNNTRIKIYLPLFLLVFALIFSLILALVWGDGDGLSLWLDLLPGTLLKAVVVMLIVEGLLFFFLHGEAGPADPGTGSDKAPEKAKAE</sequence>
<dbReference type="Proteomes" id="UP000319148">
    <property type="component" value="Unassembled WGS sequence"/>
</dbReference>
<feature type="region of interest" description="Disordered" evidence="1">
    <location>
        <begin position="69"/>
        <end position="88"/>
    </location>
</feature>
<evidence type="ECO:0000313" key="4">
    <source>
        <dbReference type="Proteomes" id="UP000319148"/>
    </source>
</evidence>
<keyword evidence="2" id="KW-0812">Transmembrane</keyword>
<dbReference type="EMBL" id="VFIY01000010">
    <property type="protein sequence ID" value="TPD59814.1"/>
    <property type="molecule type" value="Genomic_DNA"/>
</dbReference>
<gene>
    <name evidence="3" type="ORF">FIV46_10000</name>
</gene>
<organism evidence="3 4">
    <name type="scientific">Emcibacter nanhaiensis</name>
    <dbReference type="NCBI Taxonomy" id="1505037"/>
    <lineage>
        <taxon>Bacteria</taxon>
        <taxon>Pseudomonadati</taxon>
        <taxon>Pseudomonadota</taxon>
        <taxon>Alphaproteobacteria</taxon>
        <taxon>Emcibacterales</taxon>
        <taxon>Emcibacteraceae</taxon>
        <taxon>Emcibacter</taxon>
    </lineage>
</organism>
<protein>
    <submittedName>
        <fullName evidence="3">Uncharacterized protein</fullName>
    </submittedName>
</protein>
<keyword evidence="2" id="KW-1133">Transmembrane helix</keyword>
<dbReference type="RefSeq" id="WP_139940785.1">
    <property type="nucleotide sequence ID" value="NZ_JBHSYP010000006.1"/>
</dbReference>
<feature type="transmembrane region" description="Helical" evidence="2">
    <location>
        <begin position="42"/>
        <end position="65"/>
    </location>
</feature>
<keyword evidence="4" id="KW-1185">Reference proteome</keyword>
<evidence type="ECO:0000313" key="3">
    <source>
        <dbReference type="EMBL" id="TPD59814.1"/>
    </source>
</evidence>
<feature type="transmembrane region" description="Helical" evidence="2">
    <location>
        <begin position="9"/>
        <end position="30"/>
    </location>
</feature>
<evidence type="ECO:0000256" key="2">
    <source>
        <dbReference type="SAM" id="Phobius"/>
    </source>
</evidence>